<keyword evidence="6" id="KW-0227">DNA damage</keyword>
<sequence>MSSALAPHGIDATAISPHDDRGPRGAGHDVTARHVRADLGDDGRANGHDVSWSLVETPLGTVAIGLSDRGLARITFDADAVEPTPGLSPRRAALAVVVERALDAYLRGRRRDIDVPIDLAPARGIDAAVRTALVRIPYGTTASYGAIAAAIGRPRAARAVGTACARNPLPLVIPCHRVIRADGAPGHYAGGDERKTWLLRLEASTGALGPGLR</sequence>
<dbReference type="Pfam" id="PF02870">
    <property type="entry name" value="Methyltransf_1N"/>
    <property type="match status" value="1"/>
</dbReference>
<dbReference type="PROSITE" id="PS00374">
    <property type="entry name" value="MGMT"/>
    <property type="match status" value="1"/>
</dbReference>
<dbReference type="Pfam" id="PF01035">
    <property type="entry name" value="DNA_binding_1"/>
    <property type="match status" value="1"/>
</dbReference>
<dbReference type="FunFam" id="1.10.10.10:FF:000214">
    <property type="entry name" value="Methylated-DNA--protein-cysteine methyltransferase"/>
    <property type="match status" value="1"/>
</dbReference>
<keyword evidence="7" id="KW-0234">DNA repair</keyword>
<evidence type="ECO:0000256" key="8">
    <source>
        <dbReference type="ARBA" id="ARBA00049348"/>
    </source>
</evidence>
<evidence type="ECO:0000259" key="11">
    <source>
        <dbReference type="Pfam" id="PF02870"/>
    </source>
</evidence>
<evidence type="ECO:0000256" key="3">
    <source>
        <dbReference type="ARBA" id="ARBA00011918"/>
    </source>
</evidence>
<feature type="compositionally biased region" description="Basic and acidic residues" evidence="9">
    <location>
        <begin position="17"/>
        <end position="28"/>
    </location>
</feature>
<dbReference type="SUPFAM" id="SSF53155">
    <property type="entry name" value="Methylated DNA-protein cysteine methyltransferase domain"/>
    <property type="match status" value="1"/>
</dbReference>
<dbReference type="STRING" id="525909.Afer_0285"/>
<feature type="domain" description="Methylguanine DNA methyltransferase ribonuclease-like" evidence="11">
    <location>
        <begin position="52"/>
        <end position="119"/>
    </location>
</feature>
<comment type="similarity">
    <text evidence="2">Belongs to the MGMT family.</text>
</comment>
<evidence type="ECO:0000256" key="4">
    <source>
        <dbReference type="ARBA" id="ARBA00022603"/>
    </source>
</evidence>
<dbReference type="KEGG" id="afo:Afer_0285"/>
<dbReference type="InterPro" id="IPR036217">
    <property type="entry name" value="MethylDNA_cys_MeTrfase_DNAb"/>
</dbReference>
<dbReference type="GO" id="GO:0003908">
    <property type="term" value="F:methylated-DNA-[protein]-cysteine S-methyltransferase activity"/>
    <property type="evidence" value="ECO:0007669"/>
    <property type="project" value="UniProtKB-EC"/>
</dbReference>
<dbReference type="GO" id="GO:0032259">
    <property type="term" value="P:methylation"/>
    <property type="evidence" value="ECO:0007669"/>
    <property type="project" value="UniProtKB-KW"/>
</dbReference>
<dbReference type="PANTHER" id="PTHR10815">
    <property type="entry name" value="METHYLATED-DNA--PROTEIN-CYSTEINE METHYLTRANSFERASE"/>
    <property type="match status" value="1"/>
</dbReference>
<evidence type="ECO:0000256" key="7">
    <source>
        <dbReference type="ARBA" id="ARBA00023204"/>
    </source>
</evidence>
<dbReference type="InterPro" id="IPR036388">
    <property type="entry name" value="WH-like_DNA-bd_sf"/>
</dbReference>
<dbReference type="Gene3D" id="3.30.160.70">
    <property type="entry name" value="Methylated DNA-protein cysteine methyltransferase domain"/>
    <property type="match status" value="1"/>
</dbReference>
<dbReference type="HOGENOM" id="CLU_000445_52_2_11"/>
<reference evidence="12 13" key="1">
    <citation type="journal article" date="2009" name="Stand. Genomic Sci.">
        <title>Complete genome sequence of Acidimicrobium ferrooxidans type strain (ICP).</title>
        <authorList>
            <person name="Clum A."/>
            <person name="Nolan M."/>
            <person name="Lang E."/>
            <person name="Glavina Del Rio T."/>
            <person name="Tice H."/>
            <person name="Copeland A."/>
            <person name="Cheng J.F."/>
            <person name="Lucas S."/>
            <person name="Chen F."/>
            <person name="Bruce D."/>
            <person name="Goodwin L."/>
            <person name="Pitluck S."/>
            <person name="Ivanova N."/>
            <person name="Mavrommatis K."/>
            <person name="Mikhailova N."/>
            <person name="Pati A."/>
            <person name="Chen A."/>
            <person name="Palaniappan K."/>
            <person name="Goker M."/>
            <person name="Spring S."/>
            <person name="Land M."/>
            <person name="Hauser L."/>
            <person name="Chang Y.J."/>
            <person name="Jeffries C.C."/>
            <person name="Chain P."/>
            <person name="Bristow J."/>
            <person name="Eisen J.A."/>
            <person name="Markowitz V."/>
            <person name="Hugenholtz P."/>
            <person name="Kyrpides N.C."/>
            <person name="Klenk H.P."/>
            <person name="Lapidus A."/>
        </authorList>
    </citation>
    <scope>NUCLEOTIDE SEQUENCE [LARGE SCALE GENOMIC DNA]</scope>
    <source>
        <strain evidence="13">DSM 10331 / JCM 15462 / NBRC 103882 / ICP</strain>
    </source>
</reference>
<feature type="region of interest" description="Disordered" evidence="9">
    <location>
        <begin position="1"/>
        <end position="28"/>
    </location>
</feature>
<keyword evidence="13" id="KW-1185">Reference proteome</keyword>
<name>C7M2L0_ACIFD</name>
<evidence type="ECO:0000313" key="13">
    <source>
        <dbReference type="Proteomes" id="UP000000771"/>
    </source>
</evidence>
<dbReference type="SUPFAM" id="SSF46767">
    <property type="entry name" value="Methylated DNA-protein cysteine methyltransferase, C-terminal domain"/>
    <property type="match status" value="1"/>
</dbReference>
<dbReference type="EMBL" id="CP001631">
    <property type="protein sequence ID" value="ACU53254.1"/>
    <property type="molecule type" value="Genomic_DNA"/>
</dbReference>
<evidence type="ECO:0000256" key="2">
    <source>
        <dbReference type="ARBA" id="ARBA00008711"/>
    </source>
</evidence>
<dbReference type="NCBIfam" id="TIGR00589">
    <property type="entry name" value="ogt"/>
    <property type="match status" value="1"/>
</dbReference>
<dbReference type="InterPro" id="IPR036631">
    <property type="entry name" value="MGMT_N_sf"/>
</dbReference>
<dbReference type="eggNOG" id="COG0350">
    <property type="taxonomic scope" value="Bacteria"/>
</dbReference>
<dbReference type="Proteomes" id="UP000000771">
    <property type="component" value="Chromosome"/>
</dbReference>
<proteinExistence type="inferred from homology"/>
<dbReference type="RefSeq" id="WP_015797757.1">
    <property type="nucleotide sequence ID" value="NC_013124.1"/>
</dbReference>
<keyword evidence="4 12" id="KW-0489">Methyltransferase</keyword>
<organism evidence="12 13">
    <name type="scientific">Acidimicrobium ferrooxidans (strain DSM 10331 / JCM 15462 / NBRC 103882 / ICP)</name>
    <dbReference type="NCBI Taxonomy" id="525909"/>
    <lineage>
        <taxon>Bacteria</taxon>
        <taxon>Bacillati</taxon>
        <taxon>Actinomycetota</taxon>
        <taxon>Acidimicrobiia</taxon>
        <taxon>Acidimicrobiales</taxon>
        <taxon>Acidimicrobiaceae</taxon>
        <taxon>Acidimicrobium</taxon>
    </lineage>
</organism>
<dbReference type="InterPro" id="IPR014048">
    <property type="entry name" value="MethylDNA_cys_MeTrfase_DNA-bd"/>
</dbReference>
<feature type="domain" description="Methylated-DNA-[protein]-cysteine S-methyltransferase DNA binding" evidence="10">
    <location>
        <begin position="127"/>
        <end position="203"/>
    </location>
</feature>
<dbReference type="CDD" id="cd06445">
    <property type="entry name" value="ATase"/>
    <property type="match status" value="1"/>
</dbReference>
<comment type="catalytic activity">
    <reaction evidence="1">
        <text>a 4-O-methyl-thymidine in DNA + L-cysteinyl-[protein] = a thymidine in DNA + S-methyl-L-cysteinyl-[protein]</text>
        <dbReference type="Rhea" id="RHEA:53428"/>
        <dbReference type="Rhea" id="RHEA-COMP:10131"/>
        <dbReference type="Rhea" id="RHEA-COMP:10132"/>
        <dbReference type="Rhea" id="RHEA-COMP:13555"/>
        <dbReference type="Rhea" id="RHEA-COMP:13556"/>
        <dbReference type="ChEBI" id="CHEBI:29950"/>
        <dbReference type="ChEBI" id="CHEBI:82612"/>
        <dbReference type="ChEBI" id="CHEBI:137386"/>
        <dbReference type="ChEBI" id="CHEBI:137387"/>
        <dbReference type="EC" id="2.1.1.63"/>
    </reaction>
</comment>
<dbReference type="InterPro" id="IPR001497">
    <property type="entry name" value="MethylDNA_cys_MeTrfase_AS"/>
</dbReference>
<evidence type="ECO:0000256" key="5">
    <source>
        <dbReference type="ARBA" id="ARBA00022679"/>
    </source>
</evidence>
<keyword evidence="5 12" id="KW-0808">Transferase</keyword>
<evidence type="ECO:0000259" key="10">
    <source>
        <dbReference type="Pfam" id="PF01035"/>
    </source>
</evidence>
<dbReference type="InterPro" id="IPR008332">
    <property type="entry name" value="MethylG_MeTrfase_N"/>
</dbReference>
<protein>
    <recommendedName>
        <fullName evidence="3">methylated-DNA--[protein]-cysteine S-methyltransferase</fullName>
        <ecNumber evidence="3">2.1.1.63</ecNumber>
    </recommendedName>
</protein>
<gene>
    <name evidence="12" type="ordered locus">Afer_0285</name>
</gene>
<evidence type="ECO:0000256" key="9">
    <source>
        <dbReference type="SAM" id="MobiDB-lite"/>
    </source>
</evidence>
<dbReference type="Gene3D" id="1.10.10.10">
    <property type="entry name" value="Winged helix-like DNA-binding domain superfamily/Winged helix DNA-binding domain"/>
    <property type="match status" value="1"/>
</dbReference>
<comment type="catalytic activity">
    <reaction evidence="8">
        <text>a 6-O-methyl-2'-deoxyguanosine in DNA + L-cysteinyl-[protein] = S-methyl-L-cysteinyl-[protein] + a 2'-deoxyguanosine in DNA</text>
        <dbReference type="Rhea" id="RHEA:24000"/>
        <dbReference type="Rhea" id="RHEA-COMP:10131"/>
        <dbReference type="Rhea" id="RHEA-COMP:10132"/>
        <dbReference type="Rhea" id="RHEA-COMP:11367"/>
        <dbReference type="Rhea" id="RHEA-COMP:11368"/>
        <dbReference type="ChEBI" id="CHEBI:29950"/>
        <dbReference type="ChEBI" id="CHEBI:82612"/>
        <dbReference type="ChEBI" id="CHEBI:85445"/>
        <dbReference type="ChEBI" id="CHEBI:85448"/>
        <dbReference type="EC" id="2.1.1.63"/>
    </reaction>
</comment>
<evidence type="ECO:0000313" key="12">
    <source>
        <dbReference type="EMBL" id="ACU53254.1"/>
    </source>
</evidence>
<dbReference type="AlphaFoldDB" id="C7M2L0"/>
<dbReference type="EC" id="2.1.1.63" evidence="3"/>
<accession>C7M2L0</accession>
<evidence type="ECO:0000256" key="6">
    <source>
        <dbReference type="ARBA" id="ARBA00022763"/>
    </source>
</evidence>
<evidence type="ECO:0000256" key="1">
    <source>
        <dbReference type="ARBA" id="ARBA00001286"/>
    </source>
</evidence>
<dbReference type="PANTHER" id="PTHR10815:SF13">
    <property type="entry name" value="METHYLATED-DNA--PROTEIN-CYSTEINE METHYLTRANSFERASE"/>
    <property type="match status" value="1"/>
</dbReference>
<dbReference type="GO" id="GO:0006281">
    <property type="term" value="P:DNA repair"/>
    <property type="evidence" value="ECO:0007669"/>
    <property type="project" value="UniProtKB-KW"/>
</dbReference>